<feature type="compositionally biased region" description="Low complexity" evidence="1">
    <location>
        <begin position="836"/>
        <end position="853"/>
    </location>
</feature>
<reference evidence="2 3" key="1">
    <citation type="journal article" date="2012" name="Eukaryot. Cell">
        <title>Genome sequence of the Trichosporon asahii environmental strain CBS 8904.</title>
        <authorList>
            <person name="Yang R.Y."/>
            <person name="Li H.T."/>
            <person name="Zhu H."/>
            <person name="Zhou G.P."/>
            <person name="Wang M."/>
            <person name="Wang L."/>
        </authorList>
    </citation>
    <scope>NUCLEOTIDE SEQUENCE [LARGE SCALE GENOMIC DNA]</scope>
    <source>
        <strain evidence="2 3">CBS 8904</strain>
    </source>
</reference>
<dbReference type="Proteomes" id="UP000006757">
    <property type="component" value="Unassembled WGS sequence"/>
</dbReference>
<protein>
    <submittedName>
        <fullName evidence="2">Titin a</fullName>
    </submittedName>
</protein>
<proteinExistence type="predicted"/>
<dbReference type="PANTHER" id="PTHR48125:SF12">
    <property type="entry name" value="AT HOOK TRANSCRIPTION FACTOR FAMILY-RELATED"/>
    <property type="match status" value="1"/>
</dbReference>
<keyword evidence="3" id="KW-1185">Reference proteome</keyword>
<dbReference type="AlphaFoldDB" id="K1VLB1"/>
<dbReference type="EMBL" id="AMBO01000408">
    <property type="protein sequence ID" value="EKC97532.1"/>
    <property type="molecule type" value="Genomic_DNA"/>
</dbReference>
<dbReference type="HOGENOM" id="CLU_303307_0_0_1"/>
<sequence length="982" mass="107024">MQPSVDVRSQIFLESSGRVATAPWHAPGNVHILSWALNWAKGGTIESDISLVMLAIWLRQAGCSTLGIAGLLCRTAALRAASMCRGSLNDEDKLAWIEDQDRLIRFLSSVDSDDGEFRWLVPLPEPNIERIIRSYCRKGDVSPDHLDELEREVSALLPEIDRVEKEYLDAHPTAMPLMRNGDRCPTLFFQSKTSTRTIVRLLALMRGRVEEECDKAFPPDPRNNEVNLFLDLCRAALRHGYPRSADTVGFLDAATGLPGCFSGDTHHPLHVSLAAHARHNQPMRFNAGVDTNHCVELWLVNALRKTWRWSTLVHVLQSASPVLRPLLAVLVRRGVLPACDLPDELEPSSQLREMWGENALSWEEVVRQRPDLGAHVDELEQAFQAQGERRRAQATPAPSGAAACQSCGGCVSGERVACVSCSKHARLTRRHVSTRNQLHVAEFAVPEDDLMREHSSQRLPEPALPPPPLALERATLRTVDEFALGIAAPPLLPPPCLEPSPRGYRIGSYTDACDNCGDTEFLVNGGLCRACDDFEVKYGKPRPENRHGTHTGQCMVCKEHKRLPVRSLEAAGLCRVWSKGQGIEVDGTVLGLRWQGRLPPATDGIPAGTVCRCGHVIPGRSSISPALGIRVCKPCGVYEAQNGIPKPPHLFKGVVPTCSNCGGDIERNKRVKDHGHYQGDRSKFLPGRPQVCRRCGQYERYKGIIRPLHVINDYNSRKGYALVAASPVMFHSPVVVVAAVPPVAAPPAAVAAPSTTVAPPIASSSAVTTSTSSSASRQPPPTARPTILDMFQPFSKPTSKLRQPIRSSVKRQLGKPTTRTAAALPSAPKPKRARSSAKSAAASPSTRPRTSTSVGTLRLHHPLSPATVRKRKCPPSSATSRTPRGTTSTAAAPLKRRRTSSPRTSAGTARPPPRSEDPPSPRTPSPVFPARTRRRGRSPVELSESGLSDDSPSDGSYAMRDEHESDADSDADESDADIWDIF</sequence>
<organism evidence="2 3">
    <name type="scientific">Trichosporon asahii var. asahii (strain CBS 8904)</name>
    <name type="common">Yeast</name>
    <dbReference type="NCBI Taxonomy" id="1220162"/>
    <lineage>
        <taxon>Eukaryota</taxon>
        <taxon>Fungi</taxon>
        <taxon>Dikarya</taxon>
        <taxon>Basidiomycota</taxon>
        <taxon>Agaricomycotina</taxon>
        <taxon>Tremellomycetes</taxon>
        <taxon>Trichosporonales</taxon>
        <taxon>Trichosporonaceae</taxon>
        <taxon>Trichosporon</taxon>
    </lineage>
</organism>
<evidence type="ECO:0000313" key="3">
    <source>
        <dbReference type="Proteomes" id="UP000006757"/>
    </source>
</evidence>
<accession>K1VLB1</accession>
<dbReference type="PANTHER" id="PTHR48125">
    <property type="entry name" value="LP07818P1"/>
    <property type="match status" value="1"/>
</dbReference>
<dbReference type="InParanoid" id="K1VLB1"/>
<feature type="compositionally biased region" description="Acidic residues" evidence="1">
    <location>
        <begin position="964"/>
        <end position="982"/>
    </location>
</feature>
<evidence type="ECO:0000256" key="1">
    <source>
        <dbReference type="SAM" id="MobiDB-lite"/>
    </source>
</evidence>
<feature type="compositionally biased region" description="Low complexity" evidence="1">
    <location>
        <begin position="755"/>
        <end position="777"/>
    </location>
</feature>
<comment type="caution">
    <text evidence="2">The sequence shown here is derived from an EMBL/GenBank/DDBJ whole genome shotgun (WGS) entry which is preliminary data.</text>
</comment>
<name>K1VLB1_TRIAC</name>
<feature type="compositionally biased region" description="Polar residues" evidence="1">
    <location>
        <begin position="876"/>
        <end position="890"/>
    </location>
</feature>
<evidence type="ECO:0000313" key="2">
    <source>
        <dbReference type="EMBL" id="EKC97532.1"/>
    </source>
</evidence>
<gene>
    <name evidence="2" type="ORF">A1Q2_08147</name>
</gene>
<feature type="compositionally biased region" description="Low complexity" evidence="1">
    <location>
        <begin position="941"/>
        <end position="956"/>
    </location>
</feature>
<feature type="region of interest" description="Disordered" evidence="1">
    <location>
        <begin position="755"/>
        <end position="982"/>
    </location>
</feature>